<protein>
    <submittedName>
        <fullName evidence="1">Uncharacterized protein</fullName>
    </submittedName>
</protein>
<reference evidence="1" key="1">
    <citation type="submission" date="2022-02" db="EMBL/GenBank/DDBJ databases">
        <title>Plant Genome Project.</title>
        <authorList>
            <person name="Zhang R.-G."/>
        </authorList>
    </citation>
    <scope>NUCLEOTIDE SEQUENCE</scope>
    <source>
        <strain evidence="1">AT1</strain>
    </source>
</reference>
<comment type="caution">
    <text evidence="1">The sequence shown here is derived from an EMBL/GenBank/DDBJ whole genome shotgun (WGS) entry which is preliminary data.</text>
</comment>
<dbReference type="Proteomes" id="UP001062846">
    <property type="component" value="Chromosome 11"/>
</dbReference>
<accession>A0ACC0LQG6</accession>
<organism evidence="1 2">
    <name type="scientific">Rhododendron molle</name>
    <name type="common">Chinese azalea</name>
    <name type="synonym">Azalea mollis</name>
    <dbReference type="NCBI Taxonomy" id="49168"/>
    <lineage>
        <taxon>Eukaryota</taxon>
        <taxon>Viridiplantae</taxon>
        <taxon>Streptophyta</taxon>
        <taxon>Embryophyta</taxon>
        <taxon>Tracheophyta</taxon>
        <taxon>Spermatophyta</taxon>
        <taxon>Magnoliopsida</taxon>
        <taxon>eudicotyledons</taxon>
        <taxon>Gunneridae</taxon>
        <taxon>Pentapetalae</taxon>
        <taxon>asterids</taxon>
        <taxon>Ericales</taxon>
        <taxon>Ericaceae</taxon>
        <taxon>Ericoideae</taxon>
        <taxon>Rhodoreae</taxon>
        <taxon>Rhododendron</taxon>
    </lineage>
</organism>
<evidence type="ECO:0000313" key="2">
    <source>
        <dbReference type="Proteomes" id="UP001062846"/>
    </source>
</evidence>
<sequence>MLDHTFGKDYTALFGLIGHLMFNMFIFDSEGNSVQYNWSTTEPVRHLNAPSTWDSNQMFAKITGANSLTACTPYLFRQTGTEYRFCRRITLVNWSAMELCPSLQELAYLEGLNKFTVKTKEQTWHISYADGRLQGPSWESFVIAHNLRVDDTIVFSMDADLNLIAMVFNQDGCERTFFWYTNIEHDAISFDDEEVQ</sequence>
<name>A0ACC0LQG6_RHOML</name>
<dbReference type="EMBL" id="CM046398">
    <property type="protein sequence ID" value="KAI8530642.1"/>
    <property type="molecule type" value="Genomic_DNA"/>
</dbReference>
<proteinExistence type="predicted"/>
<keyword evidence="2" id="KW-1185">Reference proteome</keyword>
<evidence type="ECO:0000313" key="1">
    <source>
        <dbReference type="EMBL" id="KAI8530642.1"/>
    </source>
</evidence>
<gene>
    <name evidence="1" type="ORF">RHMOL_Rhmol11G0075500</name>
</gene>